<name>A0ABX6S2V0_9BACI</name>
<accession>A0ABX6S2V0</accession>
<dbReference type="InterPro" id="IPR053028">
    <property type="entry name" value="Spo0E-like_phosphatase"/>
</dbReference>
<evidence type="ECO:0000313" key="2">
    <source>
        <dbReference type="Proteomes" id="UP000515490"/>
    </source>
</evidence>
<protein>
    <submittedName>
        <fullName evidence="1">Aspartyl-phosphate phosphatase Spo0E family protein</fullName>
    </submittedName>
</protein>
<dbReference type="InterPro" id="IPR037208">
    <property type="entry name" value="Spo0E-like_sf"/>
</dbReference>
<gene>
    <name evidence="1" type="ORF">HUW50_13300</name>
</gene>
<dbReference type="PANTHER" id="PTHR41263:SF1">
    <property type="entry name" value="ASPARTYL-PHOSPHATE PHOSPHATASE YISI"/>
    <property type="match status" value="1"/>
</dbReference>
<dbReference type="InterPro" id="IPR018540">
    <property type="entry name" value="Spo0E-like"/>
</dbReference>
<dbReference type="PANTHER" id="PTHR41263">
    <property type="entry name" value="ASPARTYL-PHOSPHATE PHOSPHATASE YISI"/>
    <property type="match status" value="1"/>
</dbReference>
<dbReference type="Gene3D" id="4.10.280.10">
    <property type="entry name" value="Helix-loop-helix DNA-binding domain"/>
    <property type="match status" value="1"/>
</dbReference>
<keyword evidence="2" id="KW-1185">Reference proteome</keyword>
<dbReference type="SUPFAM" id="SSF140500">
    <property type="entry name" value="BAS1536-like"/>
    <property type="match status" value="1"/>
</dbReference>
<dbReference type="Proteomes" id="UP000515490">
    <property type="component" value="Chromosome"/>
</dbReference>
<dbReference type="EMBL" id="CP055263">
    <property type="protein sequence ID" value="QNF28362.1"/>
    <property type="molecule type" value="Genomic_DNA"/>
</dbReference>
<dbReference type="RefSeq" id="WP_083964717.1">
    <property type="nucleotide sequence ID" value="NZ_CP055263.1"/>
</dbReference>
<proteinExistence type="predicted"/>
<dbReference type="InterPro" id="IPR036638">
    <property type="entry name" value="HLH_DNA-bd_sf"/>
</dbReference>
<organism evidence="1 2">
    <name type="scientific">Metabacillus elymi</name>
    <dbReference type="NCBI Taxonomy" id="2745198"/>
    <lineage>
        <taxon>Bacteria</taxon>
        <taxon>Bacillati</taxon>
        <taxon>Bacillota</taxon>
        <taxon>Bacilli</taxon>
        <taxon>Bacillales</taxon>
        <taxon>Bacillaceae</taxon>
        <taxon>Metabacillus</taxon>
    </lineage>
</organism>
<dbReference type="Pfam" id="PF09388">
    <property type="entry name" value="SpoOE-like"/>
    <property type="match status" value="1"/>
</dbReference>
<sequence>MVINEIELKRKALIKTAMQYGLNSNKTIECSQELDILLLQEIKWSKDITKQKQVTN</sequence>
<evidence type="ECO:0000313" key="1">
    <source>
        <dbReference type="EMBL" id="QNF28362.1"/>
    </source>
</evidence>
<reference evidence="1 2" key="1">
    <citation type="submission" date="2020-06" db="EMBL/GenBank/DDBJ databases">
        <title>Metabacillus dokdonensis sp. nov., isolated from the rhizosphere of Elymus tsukushiensis, a plant native to the Dokdo Islands, Republic of Korea.</title>
        <authorList>
            <person name="Lee S.Y."/>
            <person name="Hwang Y.J."/>
            <person name="Son J.S."/>
            <person name="Ghim S.Y."/>
        </authorList>
    </citation>
    <scope>NUCLEOTIDE SEQUENCE [LARGE SCALE GENOMIC DNA]</scope>
    <source>
        <strain evidence="1 2">KUDC1714</strain>
    </source>
</reference>